<evidence type="ECO:0008006" key="3">
    <source>
        <dbReference type="Google" id="ProtNLM"/>
    </source>
</evidence>
<dbReference type="OrthoDB" id="7361836at2"/>
<gene>
    <name evidence="1" type="ORF">SAMN04244559_01107</name>
</gene>
<evidence type="ECO:0000313" key="2">
    <source>
        <dbReference type="Proteomes" id="UP000182983"/>
    </source>
</evidence>
<protein>
    <recommendedName>
        <fullName evidence="3">DUF1269 domain-containing protein</fullName>
    </recommendedName>
</protein>
<proteinExistence type="predicted"/>
<reference evidence="2" key="1">
    <citation type="submission" date="2016-10" db="EMBL/GenBank/DDBJ databases">
        <authorList>
            <person name="Varghese N."/>
            <person name="Submissions S."/>
        </authorList>
    </citation>
    <scope>NUCLEOTIDE SEQUENCE [LARGE SCALE GENOMIC DNA]</scope>
    <source>
        <strain evidence="2">DSM 13234</strain>
    </source>
</reference>
<dbReference type="Proteomes" id="UP000182983">
    <property type="component" value="Unassembled WGS sequence"/>
</dbReference>
<organism evidence="1 2">
    <name type="scientific">Magnetospirillum fulvum</name>
    <name type="common">Rhodospirillum fulvum</name>
    <dbReference type="NCBI Taxonomy" id="1082"/>
    <lineage>
        <taxon>Bacteria</taxon>
        <taxon>Pseudomonadati</taxon>
        <taxon>Pseudomonadota</taxon>
        <taxon>Alphaproteobacteria</taxon>
        <taxon>Rhodospirillales</taxon>
        <taxon>Rhodospirillaceae</taxon>
        <taxon>Magnetospirillum</taxon>
    </lineage>
</organism>
<name>A0A1H6HAD3_MAGFU</name>
<dbReference type="EMBL" id="FNWO01000003">
    <property type="protein sequence ID" value="SEH31214.1"/>
    <property type="molecule type" value="Genomic_DNA"/>
</dbReference>
<dbReference type="RefSeq" id="WP_074766325.1">
    <property type="nucleotide sequence ID" value="NZ_FNWO01000003.1"/>
</dbReference>
<evidence type="ECO:0000313" key="1">
    <source>
        <dbReference type="EMBL" id="SEH31214.1"/>
    </source>
</evidence>
<sequence>MDEYLHHVSGFFARREDAEAAIIALVAQGLPRERIYLFHADAAPPAPAPQAHSDSVLKDVLVNGAIGTAVGTGLGALTELALVAANVSLFVASPLIAPLMLLGWGASLGGLIGATTGVAATDGQKEGLIADLINDAVSSGQTVLVAVSRTERETSIAREVIAAAVGEYKDIDRQ</sequence>
<keyword evidence="2" id="KW-1185">Reference proteome</keyword>
<accession>A0A1H6HAD3</accession>
<dbReference type="AlphaFoldDB" id="A0A1H6HAD3"/>